<dbReference type="InterPro" id="IPR003594">
    <property type="entry name" value="HATPase_dom"/>
</dbReference>
<dbReference type="EMBL" id="MHLA01000001">
    <property type="protein sequence ID" value="OGZ00397.1"/>
    <property type="molecule type" value="Genomic_DNA"/>
</dbReference>
<dbReference type="InterPro" id="IPR003660">
    <property type="entry name" value="HAMP_dom"/>
</dbReference>
<dbReference type="EC" id="2.7.13.3" evidence="3"/>
<protein>
    <recommendedName>
        <fullName evidence="3">histidine kinase</fullName>
        <ecNumber evidence="3">2.7.13.3</ecNumber>
    </recommendedName>
</protein>
<dbReference type="CDD" id="cd18773">
    <property type="entry name" value="PDC1_HK_sensor"/>
    <property type="match status" value="1"/>
</dbReference>
<dbReference type="GO" id="GO:0005524">
    <property type="term" value="F:ATP binding"/>
    <property type="evidence" value="ECO:0007669"/>
    <property type="project" value="UniProtKB-KW"/>
</dbReference>
<dbReference type="SMART" id="SM00388">
    <property type="entry name" value="HisKA"/>
    <property type="match status" value="1"/>
</dbReference>
<evidence type="ECO:0000256" key="9">
    <source>
        <dbReference type="ARBA" id="ARBA00022777"/>
    </source>
</evidence>
<evidence type="ECO:0000256" key="11">
    <source>
        <dbReference type="ARBA" id="ARBA00022989"/>
    </source>
</evidence>
<evidence type="ECO:0000256" key="2">
    <source>
        <dbReference type="ARBA" id="ARBA00004651"/>
    </source>
</evidence>
<dbReference type="SMART" id="SM00387">
    <property type="entry name" value="HATPase_c"/>
    <property type="match status" value="1"/>
</dbReference>
<dbReference type="Gene3D" id="3.30.450.20">
    <property type="entry name" value="PAS domain"/>
    <property type="match status" value="1"/>
</dbReference>
<dbReference type="FunFam" id="3.30.565.10:FF:000006">
    <property type="entry name" value="Sensor histidine kinase WalK"/>
    <property type="match status" value="1"/>
</dbReference>
<dbReference type="SUPFAM" id="SSF55874">
    <property type="entry name" value="ATPase domain of HSP90 chaperone/DNA topoisomerase II/histidine kinase"/>
    <property type="match status" value="1"/>
</dbReference>
<dbReference type="Proteomes" id="UP000178880">
    <property type="component" value="Unassembled WGS sequence"/>
</dbReference>
<keyword evidence="7 14" id="KW-0812">Transmembrane</keyword>
<evidence type="ECO:0000256" key="10">
    <source>
        <dbReference type="ARBA" id="ARBA00022840"/>
    </source>
</evidence>
<comment type="subcellular location">
    <subcellularLocation>
        <location evidence="2">Cell membrane</location>
        <topology evidence="2">Multi-pass membrane protein</topology>
    </subcellularLocation>
</comment>
<keyword evidence="11 14" id="KW-1133">Transmembrane helix</keyword>
<dbReference type="Gene3D" id="1.10.287.130">
    <property type="match status" value="1"/>
</dbReference>
<accession>A0A1G2CGP2</accession>
<dbReference type="InterPro" id="IPR005467">
    <property type="entry name" value="His_kinase_dom"/>
</dbReference>
<keyword evidence="10" id="KW-0067">ATP-binding</keyword>
<keyword evidence="8" id="KW-0547">Nucleotide-binding</keyword>
<dbReference type="STRING" id="1798650.A2945_03565"/>
<organism evidence="17 18">
    <name type="scientific">Candidatus Liptonbacteria bacterium RIFCSPLOWO2_01_FULL_52_25</name>
    <dbReference type="NCBI Taxonomy" id="1798650"/>
    <lineage>
        <taxon>Bacteria</taxon>
        <taxon>Candidatus Liptoniibacteriota</taxon>
    </lineage>
</organism>
<dbReference type="PRINTS" id="PR00344">
    <property type="entry name" value="BCTRLSENSOR"/>
</dbReference>
<name>A0A1G2CGP2_9BACT</name>
<keyword evidence="4" id="KW-1003">Cell membrane</keyword>
<dbReference type="InterPro" id="IPR004358">
    <property type="entry name" value="Sig_transdc_His_kin-like_C"/>
</dbReference>
<evidence type="ECO:0000256" key="13">
    <source>
        <dbReference type="ARBA" id="ARBA00023136"/>
    </source>
</evidence>
<evidence type="ECO:0000259" key="16">
    <source>
        <dbReference type="PROSITE" id="PS50885"/>
    </source>
</evidence>
<dbReference type="Pfam" id="PF00672">
    <property type="entry name" value="HAMP"/>
    <property type="match status" value="1"/>
</dbReference>
<evidence type="ECO:0000256" key="1">
    <source>
        <dbReference type="ARBA" id="ARBA00000085"/>
    </source>
</evidence>
<dbReference type="Pfam" id="PF00512">
    <property type="entry name" value="HisKA"/>
    <property type="match status" value="1"/>
</dbReference>
<dbReference type="Pfam" id="PF02743">
    <property type="entry name" value="dCache_1"/>
    <property type="match status" value="1"/>
</dbReference>
<dbReference type="CDD" id="cd06225">
    <property type="entry name" value="HAMP"/>
    <property type="match status" value="1"/>
</dbReference>
<reference evidence="17 18" key="1">
    <citation type="journal article" date="2016" name="Nat. Commun.">
        <title>Thousands of microbial genomes shed light on interconnected biogeochemical processes in an aquifer system.</title>
        <authorList>
            <person name="Anantharaman K."/>
            <person name="Brown C.T."/>
            <person name="Hug L.A."/>
            <person name="Sharon I."/>
            <person name="Castelle C.J."/>
            <person name="Probst A.J."/>
            <person name="Thomas B.C."/>
            <person name="Singh A."/>
            <person name="Wilkins M.J."/>
            <person name="Karaoz U."/>
            <person name="Brodie E.L."/>
            <person name="Williams K.H."/>
            <person name="Hubbard S.S."/>
            <person name="Banfield J.F."/>
        </authorList>
    </citation>
    <scope>NUCLEOTIDE SEQUENCE [LARGE SCALE GENOMIC DNA]</scope>
</reference>
<dbReference type="PROSITE" id="PS50109">
    <property type="entry name" value="HIS_KIN"/>
    <property type="match status" value="1"/>
</dbReference>
<evidence type="ECO:0000313" key="17">
    <source>
        <dbReference type="EMBL" id="OGZ00397.1"/>
    </source>
</evidence>
<dbReference type="SUPFAM" id="SSF47384">
    <property type="entry name" value="Homodimeric domain of signal transducing histidine kinase"/>
    <property type="match status" value="1"/>
</dbReference>
<feature type="domain" description="Histidine kinase" evidence="15">
    <location>
        <begin position="376"/>
        <end position="605"/>
    </location>
</feature>
<dbReference type="GO" id="GO:0007234">
    <property type="term" value="P:osmosensory signaling via phosphorelay pathway"/>
    <property type="evidence" value="ECO:0007669"/>
    <property type="project" value="TreeGrafter"/>
</dbReference>
<dbReference type="SMART" id="SM00304">
    <property type="entry name" value="HAMP"/>
    <property type="match status" value="1"/>
</dbReference>
<dbReference type="Pfam" id="PF02518">
    <property type="entry name" value="HATPase_c"/>
    <property type="match status" value="1"/>
</dbReference>
<keyword evidence="6" id="KW-0808">Transferase</keyword>
<sequence length="605" mass="66379">MPEFKARGKLRNKIFLTMAVVGVVPVLVAGVISIWSISVSHKNDVARLEDALIEQATKAIKNDIDNIVIALPIKTNYDQIRDVSSDDKKDVFDARLKAFPGLVEVVSVDLEGKEVIRLYTSHLDGFMDDSQDIGGTEEFLKAKNGFIYGGPVRFIDGSPEITFSAPIMNKNGVVLSVIIVRVSLERMRTILQNIVVGQTGYLYLVDSKGKVIASGLNGPPSFIDMLDVGIVKSVLGVGGFSGPEGQRRYNNFYEEPVVATGRFLEMNDLAESRWGLVAEWPAKEADAVINQLYQRNGIILFLVFVVVILFSILLSMFIVRPIRALEQGAERVAEGKFDEGVEIDTGDELEELGFHFNKMMVGLKQLEELKNEFVFIAAHELRTPVAAMKGYLTLVLDGMTGPITGKTKDFIEKVVNSNQRLIQLVNDLLEVSRSEGGKLTIKVAPIDVTEPVRGVFTELQSLADKASVQLIYAPTADLPKISADADRLKEVLVNLIGNSIKYMGPPSQNSSGEASGLRTVTVSHEAQGKNLITRIADTGLGMSKEAQGKLFEKFYRVQTEKTQSIQGTGLGLFIVKQIIEKMNGRIWAESEEGKGSTFSFSLPVA</sequence>
<evidence type="ECO:0000256" key="3">
    <source>
        <dbReference type="ARBA" id="ARBA00012438"/>
    </source>
</evidence>
<dbReference type="PROSITE" id="PS50885">
    <property type="entry name" value="HAMP"/>
    <property type="match status" value="1"/>
</dbReference>
<dbReference type="CDD" id="cd00082">
    <property type="entry name" value="HisKA"/>
    <property type="match status" value="1"/>
</dbReference>
<keyword evidence="13 14" id="KW-0472">Membrane</keyword>
<comment type="caution">
    <text evidence="17">The sequence shown here is derived from an EMBL/GenBank/DDBJ whole genome shotgun (WGS) entry which is preliminary data.</text>
</comment>
<dbReference type="Gene3D" id="3.30.565.10">
    <property type="entry name" value="Histidine kinase-like ATPase, C-terminal domain"/>
    <property type="match status" value="1"/>
</dbReference>
<dbReference type="GO" id="GO:0000156">
    <property type="term" value="F:phosphorelay response regulator activity"/>
    <property type="evidence" value="ECO:0007669"/>
    <property type="project" value="TreeGrafter"/>
</dbReference>
<evidence type="ECO:0000256" key="6">
    <source>
        <dbReference type="ARBA" id="ARBA00022679"/>
    </source>
</evidence>
<feature type="domain" description="HAMP" evidence="16">
    <location>
        <begin position="316"/>
        <end position="368"/>
    </location>
</feature>
<keyword evidence="5" id="KW-0597">Phosphoprotein</keyword>
<evidence type="ECO:0000256" key="5">
    <source>
        <dbReference type="ARBA" id="ARBA00022553"/>
    </source>
</evidence>
<evidence type="ECO:0000256" key="12">
    <source>
        <dbReference type="ARBA" id="ARBA00023012"/>
    </source>
</evidence>
<dbReference type="InterPro" id="IPR003661">
    <property type="entry name" value="HisK_dim/P_dom"/>
</dbReference>
<dbReference type="PANTHER" id="PTHR42878">
    <property type="entry name" value="TWO-COMPONENT HISTIDINE KINASE"/>
    <property type="match status" value="1"/>
</dbReference>
<gene>
    <name evidence="17" type="ORF">A2945_03565</name>
</gene>
<dbReference type="InterPro" id="IPR050351">
    <property type="entry name" value="BphY/WalK/GraS-like"/>
</dbReference>
<dbReference type="PANTHER" id="PTHR42878:SF7">
    <property type="entry name" value="SENSOR HISTIDINE KINASE GLRK"/>
    <property type="match status" value="1"/>
</dbReference>
<proteinExistence type="predicted"/>
<evidence type="ECO:0000256" key="8">
    <source>
        <dbReference type="ARBA" id="ARBA00022741"/>
    </source>
</evidence>
<evidence type="ECO:0000256" key="14">
    <source>
        <dbReference type="SAM" id="Phobius"/>
    </source>
</evidence>
<evidence type="ECO:0000259" key="15">
    <source>
        <dbReference type="PROSITE" id="PS50109"/>
    </source>
</evidence>
<keyword evidence="12" id="KW-0902">Two-component regulatory system</keyword>
<dbReference type="InterPro" id="IPR036890">
    <property type="entry name" value="HATPase_C_sf"/>
</dbReference>
<dbReference type="GO" id="GO:0000155">
    <property type="term" value="F:phosphorelay sensor kinase activity"/>
    <property type="evidence" value="ECO:0007669"/>
    <property type="project" value="InterPro"/>
</dbReference>
<dbReference type="Gene3D" id="6.10.340.10">
    <property type="match status" value="1"/>
</dbReference>
<keyword evidence="9" id="KW-0418">Kinase</keyword>
<evidence type="ECO:0000313" key="18">
    <source>
        <dbReference type="Proteomes" id="UP000178880"/>
    </source>
</evidence>
<dbReference type="GO" id="GO:0005886">
    <property type="term" value="C:plasma membrane"/>
    <property type="evidence" value="ECO:0007669"/>
    <property type="project" value="UniProtKB-SubCell"/>
</dbReference>
<dbReference type="GO" id="GO:0030295">
    <property type="term" value="F:protein kinase activator activity"/>
    <property type="evidence" value="ECO:0007669"/>
    <property type="project" value="TreeGrafter"/>
</dbReference>
<feature type="transmembrane region" description="Helical" evidence="14">
    <location>
        <begin position="298"/>
        <end position="319"/>
    </location>
</feature>
<dbReference type="AlphaFoldDB" id="A0A1G2CGP2"/>
<evidence type="ECO:0000256" key="7">
    <source>
        <dbReference type="ARBA" id="ARBA00022692"/>
    </source>
</evidence>
<evidence type="ECO:0000256" key="4">
    <source>
        <dbReference type="ARBA" id="ARBA00022475"/>
    </source>
</evidence>
<dbReference type="InterPro" id="IPR036097">
    <property type="entry name" value="HisK_dim/P_sf"/>
</dbReference>
<dbReference type="InterPro" id="IPR033479">
    <property type="entry name" value="dCache_1"/>
</dbReference>
<comment type="catalytic activity">
    <reaction evidence="1">
        <text>ATP + protein L-histidine = ADP + protein N-phospho-L-histidine.</text>
        <dbReference type="EC" id="2.7.13.3"/>
    </reaction>
</comment>
<dbReference type="SUPFAM" id="SSF158472">
    <property type="entry name" value="HAMP domain-like"/>
    <property type="match status" value="1"/>
</dbReference>
<feature type="transmembrane region" description="Helical" evidence="14">
    <location>
        <begin position="14"/>
        <end position="37"/>
    </location>
</feature>